<reference evidence="2" key="1">
    <citation type="journal article" date="2019" name="Int. J. Syst. Evol. Microbiol.">
        <title>The Global Catalogue of Microorganisms (GCM) 10K type strain sequencing project: providing services to taxonomists for standard genome sequencing and annotation.</title>
        <authorList>
            <consortium name="The Broad Institute Genomics Platform"/>
            <consortium name="The Broad Institute Genome Sequencing Center for Infectious Disease"/>
            <person name="Wu L."/>
            <person name="Ma J."/>
        </authorList>
    </citation>
    <scope>NUCLEOTIDE SEQUENCE [LARGE SCALE GENOMIC DNA]</scope>
    <source>
        <strain evidence="2">NBRC 111756</strain>
    </source>
</reference>
<comment type="caution">
    <text evidence="1">The sequence shown here is derived from an EMBL/GenBank/DDBJ whole genome shotgun (WGS) entry which is preliminary data.</text>
</comment>
<gene>
    <name evidence="1" type="ORF">ACFQDL_06015</name>
</gene>
<dbReference type="RefSeq" id="WP_379908237.1">
    <property type="nucleotide sequence ID" value="NZ_JBHSWE010000001.1"/>
</dbReference>
<protein>
    <submittedName>
        <fullName evidence="1">Uncharacterized protein</fullName>
    </submittedName>
</protein>
<dbReference type="EMBL" id="JBHSWE010000001">
    <property type="protein sequence ID" value="MFC6669692.1"/>
    <property type="molecule type" value="Genomic_DNA"/>
</dbReference>
<organism evidence="1 2">
    <name type="scientific">Marinobacterium aestuariivivens</name>
    <dbReference type="NCBI Taxonomy" id="1698799"/>
    <lineage>
        <taxon>Bacteria</taxon>
        <taxon>Pseudomonadati</taxon>
        <taxon>Pseudomonadota</taxon>
        <taxon>Gammaproteobacteria</taxon>
        <taxon>Oceanospirillales</taxon>
        <taxon>Oceanospirillaceae</taxon>
        <taxon>Marinobacterium</taxon>
    </lineage>
</organism>
<evidence type="ECO:0000313" key="2">
    <source>
        <dbReference type="Proteomes" id="UP001596422"/>
    </source>
</evidence>
<proteinExistence type="predicted"/>
<dbReference type="Proteomes" id="UP001596422">
    <property type="component" value="Unassembled WGS sequence"/>
</dbReference>
<name>A0ABW1ZWW9_9GAMM</name>
<evidence type="ECO:0000313" key="1">
    <source>
        <dbReference type="EMBL" id="MFC6669692.1"/>
    </source>
</evidence>
<keyword evidence="2" id="KW-1185">Reference proteome</keyword>
<accession>A0ABW1ZWW9</accession>
<sequence length="147" mass="17095">MINQFADYNQVNLKSFEAVVAYLGNLWRYALQNFRLDCSRHHVHPLWTILEHDAEFYPPSPSFTEKRMYKRPGIGNEKNVALALGNLLSIYARNNISARQAWKCLKKSGMWADLMGYCKQRKISKDELFEIIEQGLKERRLASKVAA</sequence>